<proteinExistence type="predicted"/>
<keyword evidence="1" id="KW-0732">Signal</keyword>
<dbReference type="AlphaFoldDB" id="A0A9D1SXV5"/>
<dbReference type="PROSITE" id="PS51257">
    <property type="entry name" value="PROKAR_LIPOPROTEIN"/>
    <property type="match status" value="1"/>
</dbReference>
<organism evidence="2 3">
    <name type="scientific">Candidatus Stercoripulliclostridium merdipullorum</name>
    <dbReference type="NCBI Taxonomy" id="2840952"/>
    <lineage>
        <taxon>Bacteria</taxon>
        <taxon>Bacillati</taxon>
        <taxon>Bacillota</taxon>
        <taxon>Clostridia</taxon>
        <taxon>Eubacteriales</taxon>
        <taxon>Candidatus Stercoripulliclostridium</taxon>
    </lineage>
</organism>
<accession>A0A9D1SXV5</accession>
<dbReference type="Proteomes" id="UP000886891">
    <property type="component" value="Unassembled WGS sequence"/>
</dbReference>
<feature type="signal peptide" evidence="1">
    <location>
        <begin position="1"/>
        <end position="19"/>
    </location>
</feature>
<evidence type="ECO:0000313" key="3">
    <source>
        <dbReference type="Proteomes" id="UP000886891"/>
    </source>
</evidence>
<gene>
    <name evidence="2" type="ORF">IAB14_04025</name>
</gene>
<evidence type="ECO:0000313" key="2">
    <source>
        <dbReference type="EMBL" id="HIV00267.1"/>
    </source>
</evidence>
<comment type="caution">
    <text evidence="2">The sequence shown here is derived from an EMBL/GenBank/DDBJ whole genome shotgun (WGS) entry which is preliminary data.</text>
</comment>
<evidence type="ECO:0008006" key="4">
    <source>
        <dbReference type="Google" id="ProtNLM"/>
    </source>
</evidence>
<feature type="chain" id="PRO_5038811234" description="Lipoprotein" evidence="1">
    <location>
        <begin position="20"/>
        <end position="513"/>
    </location>
</feature>
<protein>
    <recommendedName>
        <fullName evidence="4">Lipoprotein</fullName>
    </recommendedName>
</protein>
<reference evidence="2" key="1">
    <citation type="submission" date="2020-10" db="EMBL/GenBank/DDBJ databases">
        <authorList>
            <person name="Gilroy R."/>
        </authorList>
    </citation>
    <scope>NUCLEOTIDE SEQUENCE</scope>
    <source>
        <strain evidence="2">23406</strain>
    </source>
</reference>
<reference evidence="2" key="2">
    <citation type="journal article" date="2021" name="PeerJ">
        <title>Extensive microbial diversity within the chicken gut microbiome revealed by metagenomics and culture.</title>
        <authorList>
            <person name="Gilroy R."/>
            <person name="Ravi A."/>
            <person name="Getino M."/>
            <person name="Pursley I."/>
            <person name="Horton D.L."/>
            <person name="Alikhan N.F."/>
            <person name="Baker D."/>
            <person name="Gharbi K."/>
            <person name="Hall N."/>
            <person name="Watson M."/>
            <person name="Adriaenssens E.M."/>
            <person name="Foster-Nyarko E."/>
            <person name="Jarju S."/>
            <person name="Secka A."/>
            <person name="Antonio M."/>
            <person name="Oren A."/>
            <person name="Chaudhuri R.R."/>
            <person name="La Ragione R."/>
            <person name="Hildebrand F."/>
            <person name="Pallen M.J."/>
        </authorList>
    </citation>
    <scope>NUCLEOTIDE SEQUENCE</scope>
    <source>
        <strain evidence="2">23406</strain>
    </source>
</reference>
<name>A0A9D1SXV5_9FIRM</name>
<sequence>MKKRVVMIALCVLTVLALAIGLTGCKASKQTAKLLEGTDDRNPVTVVDYAQAINGYNVNSIDGTGVLSVSKVNSGLVTYGLYATKSQTFVSGNTPYIKVADGIYYGSVAGTDGKTTYNYYGSKAELIASVKTPARYNGETGELLFDDGKVYALDADGNGVTYSVNADYQPLTHRGAFLELEDYDIAFGSAGGAYLYVYDKEGGLIRIVDVAAMAEAEVGMDDFTMWSVKNYLYIQYAYRVHQESNKYDFIDASSGVESRYRLVTKRYDVKKDKVKGMNFDYLVDRVQAISTEYATLEVQKIGSKKYLGAQVFLQTFNEKLKVYVDLQELLPGAQFLAVDGSYVLVGNGAETKVYGDKKELSNFIENSYISYVGNGLFASDNGVYFNEKKEVVFRLTSEMTNARVSDNGILYYRKTEEVTQPDTSVVRETYLYARNLRTGAESKEKFAAVNGGYYLSVTASGGYKLTDGTSDTVIFSDVNLSSTAMVAETSGDVTVLTVTGADGAEMHYIVSRG</sequence>
<evidence type="ECO:0000256" key="1">
    <source>
        <dbReference type="SAM" id="SignalP"/>
    </source>
</evidence>
<dbReference type="EMBL" id="DVOH01000028">
    <property type="protein sequence ID" value="HIV00267.1"/>
    <property type="molecule type" value="Genomic_DNA"/>
</dbReference>